<evidence type="ECO:0000259" key="2">
    <source>
        <dbReference type="Pfam" id="PF22725"/>
    </source>
</evidence>
<feature type="domain" description="GFO/IDH/MocA-like oxidoreductase" evidence="2">
    <location>
        <begin position="141"/>
        <end position="250"/>
    </location>
</feature>
<dbReference type="PANTHER" id="PTHR43054">
    <property type="match status" value="1"/>
</dbReference>
<reference evidence="5 6" key="1">
    <citation type="submission" date="2019-04" db="EMBL/GenBank/DDBJ databases">
        <title>Genome sequencing of Clostridium botulinum Groups I-IV and Clostridium butyricum.</title>
        <authorList>
            <person name="Brunt J."/>
            <person name="Van Vliet A.H.M."/>
            <person name="Stringer S.C."/>
            <person name="Carter A.T."/>
            <person name="Peck M.W."/>
        </authorList>
    </citation>
    <scope>NUCLEOTIDE SEQUENCE [LARGE SCALE GENOMIC DNA]</scope>
    <source>
        <strain evidence="3 6">1605</strain>
        <strain evidence="4 5">CB-K-33E</strain>
    </source>
</reference>
<dbReference type="Proteomes" id="UP000476820">
    <property type="component" value="Unassembled WGS sequence"/>
</dbReference>
<dbReference type="InterPro" id="IPR036291">
    <property type="entry name" value="NAD(P)-bd_dom_sf"/>
</dbReference>
<dbReference type="EMBL" id="SWOV01000036">
    <property type="protein sequence ID" value="NFF88672.1"/>
    <property type="molecule type" value="Genomic_DNA"/>
</dbReference>
<dbReference type="RefSeq" id="WP_053341586.1">
    <property type="nucleotide sequence ID" value="NZ_LFPA01000042.1"/>
</dbReference>
<dbReference type="AlphaFoldDB" id="A0A0M1LI87"/>
<evidence type="ECO:0000259" key="1">
    <source>
        <dbReference type="Pfam" id="PF01408"/>
    </source>
</evidence>
<dbReference type="Gene3D" id="3.40.50.720">
    <property type="entry name" value="NAD(P)-binding Rossmann-like Domain"/>
    <property type="match status" value="1"/>
</dbReference>
<dbReference type="Proteomes" id="UP000473681">
    <property type="component" value="Unassembled WGS sequence"/>
</dbReference>
<protein>
    <submittedName>
        <fullName evidence="3">Gfo/Idh/MocA family oxidoreductase</fullName>
    </submittedName>
</protein>
<dbReference type="Gene3D" id="3.30.360.10">
    <property type="entry name" value="Dihydrodipicolinate Reductase, domain 2"/>
    <property type="match status" value="1"/>
</dbReference>
<feature type="domain" description="Gfo/Idh/MocA-like oxidoreductase N-terminal" evidence="1">
    <location>
        <begin position="5"/>
        <end position="122"/>
    </location>
</feature>
<dbReference type="SUPFAM" id="SSF55347">
    <property type="entry name" value="Glyceraldehyde-3-phosphate dehydrogenase-like, C-terminal domain"/>
    <property type="match status" value="1"/>
</dbReference>
<evidence type="ECO:0000313" key="5">
    <source>
        <dbReference type="Proteomes" id="UP000473681"/>
    </source>
</evidence>
<proteinExistence type="predicted"/>
<evidence type="ECO:0000313" key="3">
    <source>
        <dbReference type="EMBL" id="NFF88672.1"/>
    </source>
</evidence>
<comment type="caution">
    <text evidence="3">The sequence shown here is derived from an EMBL/GenBank/DDBJ whole genome shotgun (WGS) entry which is preliminary data.</text>
</comment>
<name>A0A0M1LI87_CLOBO</name>
<dbReference type="InterPro" id="IPR000683">
    <property type="entry name" value="Gfo/Idh/MocA-like_OxRdtase_N"/>
</dbReference>
<dbReference type="OrthoDB" id="9783105at2"/>
<gene>
    <name evidence="3" type="ORF">FC774_12465</name>
    <name evidence="4" type="ORF">FDB51_01570</name>
</gene>
<accession>A0A0M1LI87</accession>
<dbReference type="GO" id="GO:0000166">
    <property type="term" value="F:nucleotide binding"/>
    <property type="evidence" value="ECO:0007669"/>
    <property type="project" value="InterPro"/>
</dbReference>
<dbReference type="Pfam" id="PF01408">
    <property type="entry name" value="GFO_IDH_MocA"/>
    <property type="match status" value="1"/>
</dbReference>
<evidence type="ECO:0000313" key="6">
    <source>
        <dbReference type="Proteomes" id="UP000476820"/>
    </source>
</evidence>
<organism evidence="3 6">
    <name type="scientific">Clostridium botulinum</name>
    <dbReference type="NCBI Taxonomy" id="1491"/>
    <lineage>
        <taxon>Bacteria</taxon>
        <taxon>Bacillati</taxon>
        <taxon>Bacillota</taxon>
        <taxon>Clostridia</taxon>
        <taxon>Eubacteriales</taxon>
        <taxon>Clostridiaceae</taxon>
        <taxon>Clostridium</taxon>
    </lineage>
</organism>
<dbReference type="PANTHER" id="PTHR43054:SF1">
    <property type="entry name" value="SCYLLO-INOSITOL 2-DEHYDROGENASE (NADP(+)) IOLU"/>
    <property type="match status" value="1"/>
</dbReference>
<dbReference type="Pfam" id="PF22725">
    <property type="entry name" value="GFO_IDH_MocA_C3"/>
    <property type="match status" value="1"/>
</dbReference>
<dbReference type="EMBL" id="SWVK01000002">
    <property type="protein sequence ID" value="NFN33836.1"/>
    <property type="molecule type" value="Genomic_DNA"/>
</dbReference>
<sequence length="334" mass="37685">MKKIINLGVIGSGTIAENFLNAASNFKNLNFHTFYSRSEDTAEKFKNKYDFNKASTSLDEMAKDTELDAIYIASPNAFHHDQAILFLENKKHVLCEKAFASNYTQALNIINTAKKNNVVIMEAMRLTCLPNFINVKNNLHKIGKIRRYFASYCQYSSRYDKFKDGIIMNAFKKELSNGSLMDIGVYCLSPMINLFGKPHDIKCNAFLLNNGVDGQGSAILNYGDMDAVILYSKIANSNIPSEIQGEKGSIIIDKINTFKNVKLIYNDGTVENLSENQYDNDMYYEIEEFIKLIDSSDVKATYSSLNTLDNTLDTISTIDSIRNKLDIVFPADKV</sequence>
<dbReference type="InterPro" id="IPR055170">
    <property type="entry name" value="GFO_IDH_MocA-like_dom"/>
</dbReference>
<evidence type="ECO:0000313" key="4">
    <source>
        <dbReference type="EMBL" id="NFN33836.1"/>
    </source>
</evidence>
<dbReference type="SUPFAM" id="SSF51735">
    <property type="entry name" value="NAD(P)-binding Rossmann-fold domains"/>
    <property type="match status" value="1"/>
</dbReference>